<dbReference type="GO" id="GO:0097196">
    <property type="term" value="C:Shu complex"/>
    <property type="evidence" value="ECO:0007669"/>
    <property type="project" value="TreeGrafter"/>
</dbReference>
<comment type="caution">
    <text evidence="1">The sequence shown here is derived from an EMBL/GenBank/DDBJ whole genome shotgun (WGS) entry which is preliminary data.</text>
</comment>
<dbReference type="PANTHER" id="PTHR28498:SF1">
    <property type="entry name" value="ZINC FINGER SWIM DOMAIN-CONTAINING PROTEIN 7"/>
    <property type="match status" value="1"/>
</dbReference>
<dbReference type="PANTHER" id="PTHR28498">
    <property type="entry name" value="ZINC FINGER SWIM DOMAIN-CONTAINING PROTEIN 7"/>
    <property type="match status" value="1"/>
</dbReference>
<protein>
    <submittedName>
        <fullName evidence="1">Uncharacterized protein</fullName>
    </submittedName>
</protein>
<proteinExistence type="predicted"/>
<gene>
    <name evidence="1" type="ORF">CRG98_008220</name>
</gene>
<dbReference type="GO" id="GO:0000724">
    <property type="term" value="P:double-strand break repair via homologous recombination"/>
    <property type="evidence" value="ECO:0007669"/>
    <property type="project" value="TreeGrafter"/>
</dbReference>
<dbReference type="EMBL" id="PGOL01000380">
    <property type="protein sequence ID" value="PKI71361.1"/>
    <property type="molecule type" value="Genomic_DNA"/>
</dbReference>
<dbReference type="AlphaFoldDB" id="A0A2I0KSC1"/>
<evidence type="ECO:0000313" key="2">
    <source>
        <dbReference type="Proteomes" id="UP000233551"/>
    </source>
</evidence>
<evidence type="ECO:0000313" key="1">
    <source>
        <dbReference type="EMBL" id="PKI71361.1"/>
    </source>
</evidence>
<keyword evidence="2" id="KW-1185">Reference proteome</keyword>
<reference evidence="1 2" key="1">
    <citation type="submission" date="2017-11" db="EMBL/GenBank/DDBJ databases">
        <title>De-novo sequencing of pomegranate (Punica granatum L.) genome.</title>
        <authorList>
            <person name="Akparov Z."/>
            <person name="Amiraslanov A."/>
            <person name="Hajiyeva S."/>
            <person name="Abbasov M."/>
            <person name="Kaur K."/>
            <person name="Hamwieh A."/>
            <person name="Solovyev V."/>
            <person name="Salamov A."/>
            <person name="Braich B."/>
            <person name="Kosarev P."/>
            <person name="Mahmoud A."/>
            <person name="Hajiyev E."/>
            <person name="Babayeva S."/>
            <person name="Izzatullayeva V."/>
            <person name="Mammadov A."/>
            <person name="Mammadov A."/>
            <person name="Sharifova S."/>
            <person name="Ojaghi J."/>
            <person name="Eynullazada K."/>
            <person name="Bayramov B."/>
            <person name="Abdulazimova A."/>
            <person name="Shahmuradov I."/>
        </authorList>
    </citation>
    <scope>NUCLEOTIDE SEQUENCE [LARGE SCALE GENOMIC DNA]</scope>
    <source>
        <strain evidence="2">cv. AG2017</strain>
        <tissue evidence="1">Leaf</tissue>
    </source>
</reference>
<dbReference type="Proteomes" id="UP000233551">
    <property type="component" value="Unassembled WGS sequence"/>
</dbReference>
<accession>A0A2I0KSC1</accession>
<dbReference type="STRING" id="22663.A0A2I0KSC1"/>
<organism evidence="1 2">
    <name type="scientific">Punica granatum</name>
    <name type="common">Pomegranate</name>
    <dbReference type="NCBI Taxonomy" id="22663"/>
    <lineage>
        <taxon>Eukaryota</taxon>
        <taxon>Viridiplantae</taxon>
        <taxon>Streptophyta</taxon>
        <taxon>Embryophyta</taxon>
        <taxon>Tracheophyta</taxon>
        <taxon>Spermatophyta</taxon>
        <taxon>Magnoliopsida</taxon>
        <taxon>eudicotyledons</taxon>
        <taxon>Gunneridae</taxon>
        <taxon>Pentapetalae</taxon>
        <taxon>rosids</taxon>
        <taxon>malvids</taxon>
        <taxon>Myrtales</taxon>
        <taxon>Lythraceae</taxon>
        <taxon>Punica</taxon>
    </lineage>
</organism>
<sequence>MSASSKVAESMWRSIESTGSGQVSLNFLFGKNLERATRIVDQCGVKKISGEPSGRSIF</sequence>
<name>A0A2I0KSC1_PUNGR</name>